<protein>
    <recommendedName>
        <fullName evidence="3">Major facilitator superfamily (MFS) profile domain-containing protein</fullName>
    </recommendedName>
</protein>
<dbReference type="PROSITE" id="PS50850">
    <property type="entry name" value="MFS"/>
    <property type="match status" value="1"/>
</dbReference>
<evidence type="ECO:0000259" key="3">
    <source>
        <dbReference type="PROSITE" id="PS50850"/>
    </source>
</evidence>
<sequence length="453" mass="48919">MHVFSQLAHELGWIEFTRSSSKWDIGLSYSSRLIRLFGFGLVSPILIIYLNTSLGISNRNIGLFLTMTLWGDVLLSLLVTWSADKIGRRNMLAIGSILMAIAGVVFATSSSFYTLLLVAVIGVISPSGNEVGPFSAVEVGMLSQLVEPASRVHILMWYQVLGFVGTSLGNLSSGWIIQTVLDSGRSLDLAYRAVFWAYGSVGLLKMVLSLMMTHQTELHSAPDFTPALRSSSENTEAAPNERTSLLPALDEPANPIEENSNPEIAFPIASLISLSSLFAIDSFASALIPSSFMAYFLNVQFHAPLSVITSTLSIGAILSCCSQLLAGSIARRLGIIPTMVFTHMPAQLLTIGFGFAPTLSIALTILWARFSIASMDTSVRSAFLSAIVPHIHRTRFLGIINVSKTLSNSLGYSLSGSLAEIGAMRYSFLIAGLLKLVYDIGLLIGFKSVKLEH</sequence>
<comment type="subcellular location">
    <subcellularLocation>
        <location evidence="1">Membrane</location>
        <topology evidence="1">Multi-pass membrane protein</topology>
    </subcellularLocation>
</comment>
<gene>
    <name evidence="4" type="ORF">CROQUDRAFT_658936</name>
</gene>
<dbReference type="Gene3D" id="1.20.1250.20">
    <property type="entry name" value="MFS general substrate transporter like domains"/>
    <property type="match status" value="2"/>
</dbReference>
<dbReference type="Proteomes" id="UP000886653">
    <property type="component" value="Unassembled WGS sequence"/>
</dbReference>
<keyword evidence="2" id="KW-0472">Membrane</keyword>
<dbReference type="SUPFAM" id="SSF103473">
    <property type="entry name" value="MFS general substrate transporter"/>
    <property type="match status" value="1"/>
</dbReference>
<feature type="transmembrane region" description="Helical" evidence="2">
    <location>
        <begin position="156"/>
        <end position="177"/>
    </location>
</feature>
<keyword evidence="5" id="KW-1185">Reference proteome</keyword>
<keyword evidence="2" id="KW-0812">Transmembrane</keyword>
<dbReference type="AlphaFoldDB" id="A0A9P6TB37"/>
<dbReference type="OrthoDB" id="10027823at2759"/>
<comment type="caution">
    <text evidence="4">The sequence shown here is derived from an EMBL/GenBank/DDBJ whole genome shotgun (WGS) entry which is preliminary data.</text>
</comment>
<dbReference type="InterPro" id="IPR036259">
    <property type="entry name" value="MFS_trans_sf"/>
</dbReference>
<feature type="transmembrane region" description="Helical" evidence="2">
    <location>
        <begin position="305"/>
        <end position="326"/>
    </location>
</feature>
<feature type="transmembrane region" description="Helical" evidence="2">
    <location>
        <begin position="346"/>
        <end position="370"/>
    </location>
</feature>
<feature type="domain" description="Major facilitator superfamily (MFS) profile" evidence="3">
    <location>
        <begin position="24"/>
        <end position="450"/>
    </location>
</feature>
<dbReference type="EMBL" id="MU167280">
    <property type="protein sequence ID" value="KAG0145255.1"/>
    <property type="molecule type" value="Genomic_DNA"/>
</dbReference>
<dbReference type="GO" id="GO:0022857">
    <property type="term" value="F:transmembrane transporter activity"/>
    <property type="evidence" value="ECO:0007669"/>
    <property type="project" value="InterPro"/>
</dbReference>
<evidence type="ECO:0000313" key="5">
    <source>
        <dbReference type="Proteomes" id="UP000886653"/>
    </source>
</evidence>
<feature type="transmembrane region" description="Helical" evidence="2">
    <location>
        <begin position="33"/>
        <end position="50"/>
    </location>
</feature>
<dbReference type="InterPro" id="IPR011701">
    <property type="entry name" value="MFS"/>
</dbReference>
<dbReference type="PANTHER" id="PTHR23520">
    <property type="entry name" value="TRANSPORTER, PUTATIVE (AFU_ORTHOLOGUE AFUA_3G04000)-RELATED"/>
    <property type="match status" value="1"/>
</dbReference>
<dbReference type="GO" id="GO:0016020">
    <property type="term" value="C:membrane"/>
    <property type="evidence" value="ECO:0007669"/>
    <property type="project" value="UniProtKB-SubCell"/>
</dbReference>
<evidence type="ECO:0000313" key="4">
    <source>
        <dbReference type="EMBL" id="KAG0145255.1"/>
    </source>
</evidence>
<accession>A0A9P6TB37</accession>
<evidence type="ECO:0000256" key="2">
    <source>
        <dbReference type="SAM" id="Phobius"/>
    </source>
</evidence>
<evidence type="ECO:0000256" key="1">
    <source>
        <dbReference type="ARBA" id="ARBA00004141"/>
    </source>
</evidence>
<reference evidence="4" key="1">
    <citation type="submission" date="2013-11" db="EMBL/GenBank/DDBJ databases">
        <title>Genome sequence of the fusiform rust pathogen reveals effectors for host alternation and coevolution with pine.</title>
        <authorList>
            <consortium name="DOE Joint Genome Institute"/>
            <person name="Smith K."/>
            <person name="Pendleton A."/>
            <person name="Kubisiak T."/>
            <person name="Anderson C."/>
            <person name="Salamov A."/>
            <person name="Aerts A."/>
            <person name="Riley R."/>
            <person name="Clum A."/>
            <person name="Lindquist E."/>
            <person name="Ence D."/>
            <person name="Campbell M."/>
            <person name="Kronenberg Z."/>
            <person name="Feau N."/>
            <person name="Dhillon B."/>
            <person name="Hamelin R."/>
            <person name="Burleigh J."/>
            <person name="Smith J."/>
            <person name="Yandell M."/>
            <person name="Nelson C."/>
            <person name="Grigoriev I."/>
            <person name="Davis J."/>
        </authorList>
    </citation>
    <scope>NUCLEOTIDE SEQUENCE</scope>
    <source>
        <strain evidence="4">G11</strain>
    </source>
</reference>
<proteinExistence type="predicted"/>
<dbReference type="InterPro" id="IPR020846">
    <property type="entry name" value="MFS_dom"/>
</dbReference>
<name>A0A9P6TB37_9BASI</name>
<feature type="transmembrane region" description="Helical" evidence="2">
    <location>
        <begin position="93"/>
        <end position="124"/>
    </location>
</feature>
<keyword evidence="2" id="KW-1133">Transmembrane helix</keyword>
<organism evidence="4 5">
    <name type="scientific">Cronartium quercuum f. sp. fusiforme G11</name>
    <dbReference type="NCBI Taxonomy" id="708437"/>
    <lineage>
        <taxon>Eukaryota</taxon>
        <taxon>Fungi</taxon>
        <taxon>Dikarya</taxon>
        <taxon>Basidiomycota</taxon>
        <taxon>Pucciniomycotina</taxon>
        <taxon>Pucciniomycetes</taxon>
        <taxon>Pucciniales</taxon>
        <taxon>Coleosporiaceae</taxon>
        <taxon>Cronartium</taxon>
    </lineage>
</organism>
<feature type="transmembrane region" description="Helical" evidence="2">
    <location>
        <begin position="62"/>
        <end position="81"/>
    </location>
</feature>
<feature type="transmembrane region" description="Helical" evidence="2">
    <location>
        <begin position="189"/>
        <end position="212"/>
    </location>
</feature>
<dbReference type="Pfam" id="PF07690">
    <property type="entry name" value="MFS_1"/>
    <property type="match status" value="1"/>
</dbReference>
<dbReference type="PANTHER" id="PTHR23520:SF5">
    <property type="entry name" value="TRANSPORTER, PUTATIVE (AFU_ORTHOLOGUE AFUA_3G04000)-RELATED"/>
    <property type="match status" value="1"/>
</dbReference>